<gene>
    <name evidence="1" type="ORF">Ga0080574_TMP670</name>
</gene>
<keyword evidence="2" id="KW-1185">Reference proteome</keyword>
<dbReference type="KEGG" id="paby:Ga0080574_TMP670"/>
<accession>A0A1P8UNM0</accession>
<dbReference type="EMBL" id="CP015092">
    <property type="protein sequence ID" value="APZ51004.1"/>
    <property type="molecule type" value="Genomic_DNA"/>
</dbReference>
<proteinExistence type="predicted"/>
<dbReference type="GO" id="GO:0046872">
    <property type="term" value="F:metal ion binding"/>
    <property type="evidence" value="ECO:0007669"/>
    <property type="project" value="InterPro"/>
</dbReference>
<dbReference type="SUPFAM" id="SSF55008">
    <property type="entry name" value="HMA, heavy metal-associated domain"/>
    <property type="match status" value="1"/>
</dbReference>
<evidence type="ECO:0000313" key="1">
    <source>
        <dbReference type="EMBL" id="APZ51004.1"/>
    </source>
</evidence>
<sequence length="56" mass="6082">MRGVPSVEIIDFMEGEEFGTGTYIVAFDDEAADQDMIVEAIRATGYSADIVESGDF</sequence>
<keyword evidence="1" id="KW-0614">Plasmid</keyword>
<dbReference type="Proteomes" id="UP000187059">
    <property type="component" value="Plasmid pPABY3"/>
</dbReference>
<protein>
    <recommendedName>
        <fullName evidence="3">HMA domain-containing protein</fullName>
    </recommendedName>
</protein>
<dbReference type="InterPro" id="IPR036163">
    <property type="entry name" value="HMA_dom_sf"/>
</dbReference>
<name>A0A1P8UNM0_9RHOB</name>
<evidence type="ECO:0008006" key="3">
    <source>
        <dbReference type="Google" id="ProtNLM"/>
    </source>
</evidence>
<dbReference type="AlphaFoldDB" id="A0A1P8UNM0"/>
<organism evidence="1 2">
    <name type="scientific">Salipiger abyssi</name>
    <dbReference type="NCBI Taxonomy" id="1250539"/>
    <lineage>
        <taxon>Bacteria</taxon>
        <taxon>Pseudomonadati</taxon>
        <taxon>Pseudomonadota</taxon>
        <taxon>Alphaproteobacteria</taxon>
        <taxon>Rhodobacterales</taxon>
        <taxon>Roseobacteraceae</taxon>
        <taxon>Salipiger</taxon>
    </lineage>
</organism>
<dbReference type="Gene3D" id="3.30.70.100">
    <property type="match status" value="1"/>
</dbReference>
<reference evidence="1 2" key="1">
    <citation type="submission" date="2016-04" db="EMBL/GenBank/DDBJ databases">
        <title>Deep-sea bacteria in the southern Pacific.</title>
        <authorList>
            <person name="Tang K."/>
        </authorList>
    </citation>
    <scope>NUCLEOTIDE SEQUENCE [LARGE SCALE GENOMIC DNA]</scope>
    <source>
        <strain evidence="1 2">JLT2014</strain>
        <plasmid evidence="2">ppaby3</plasmid>
    </source>
</reference>
<evidence type="ECO:0000313" key="2">
    <source>
        <dbReference type="Proteomes" id="UP000187059"/>
    </source>
</evidence>
<geneLocation type="plasmid" evidence="2">
    <name>ppaby3</name>
</geneLocation>